<dbReference type="PANTHER" id="PTHR35585:SF1">
    <property type="entry name" value="HHE DOMAIN PROTEIN (AFU_ORTHOLOGUE AFUA_4G00730)"/>
    <property type="match status" value="1"/>
</dbReference>
<keyword evidence="3" id="KW-1185">Reference proteome</keyword>
<dbReference type="STRING" id="675824.A0A1E3Q2J0"/>
<evidence type="ECO:0000313" key="2">
    <source>
        <dbReference type="EMBL" id="ODQ71871.1"/>
    </source>
</evidence>
<dbReference type="AlphaFoldDB" id="A0A1E3Q2J0"/>
<dbReference type="InterPro" id="IPR012312">
    <property type="entry name" value="Hemerythrin-like"/>
</dbReference>
<evidence type="ECO:0000259" key="1">
    <source>
        <dbReference type="Pfam" id="PF01814"/>
    </source>
</evidence>
<dbReference type="Gene3D" id="1.20.120.520">
    <property type="entry name" value="nmb1532 protein domain like"/>
    <property type="match status" value="1"/>
</dbReference>
<dbReference type="OrthoDB" id="9983919at2759"/>
<feature type="domain" description="Hemerythrin-like" evidence="1">
    <location>
        <begin position="8"/>
        <end position="125"/>
    </location>
</feature>
<organism evidence="2 3">
    <name type="scientific">Lipomyces starkeyi NRRL Y-11557</name>
    <dbReference type="NCBI Taxonomy" id="675824"/>
    <lineage>
        <taxon>Eukaryota</taxon>
        <taxon>Fungi</taxon>
        <taxon>Dikarya</taxon>
        <taxon>Ascomycota</taxon>
        <taxon>Saccharomycotina</taxon>
        <taxon>Lipomycetes</taxon>
        <taxon>Lipomycetales</taxon>
        <taxon>Lipomycetaceae</taxon>
        <taxon>Lipomyces</taxon>
    </lineage>
</organism>
<dbReference type="PANTHER" id="PTHR35585">
    <property type="entry name" value="HHE DOMAIN PROTEIN (AFU_ORTHOLOGUE AFUA_4G00730)"/>
    <property type="match status" value="1"/>
</dbReference>
<gene>
    <name evidence="2" type="ORF">LIPSTDRAFT_4245</name>
</gene>
<accession>A0A1E3Q2J0</accession>
<dbReference type="EMBL" id="KV454296">
    <property type="protein sequence ID" value="ODQ71871.1"/>
    <property type="molecule type" value="Genomic_DNA"/>
</dbReference>
<name>A0A1E3Q2J0_LIPST</name>
<sequence length="191" mass="22049">MSTQRHPHIIDVVKQDHRDIEKCYDSILKADNNDTRTRWANQFVWEVARHSVGEEILLYPAFEKHIQGGKAVANEDRTEHQTVKDDLYKFQNMKSSDKDFIPTLTTIMNELKEHIRNEEEVQLPQIERALGDDESIKLAKSFSRTKHFVPTHSHPSAPNKPPFETAIALLTAPMDKLKDIFKKFPSESTTA</sequence>
<proteinExistence type="predicted"/>
<dbReference type="Pfam" id="PF01814">
    <property type="entry name" value="Hemerythrin"/>
    <property type="match status" value="1"/>
</dbReference>
<dbReference type="Proteomes" id="UP000094385">
    <property type="component" value="Unassembled WGS sequence"/>
</dbReference>
<protein>
    <recommendedName>
        <fullName evidence="1">Hemerythrin-like domain-containing protein</fullName>
    </recommendedName>
</protein>
<reference evidence="2 3" key="1">
    <citation type="journal article" date="2016" name="Proc. Natl. Acad. Sci. U.S.A.">
        <title>Comparative genomics of biotechnologically important yeasts.</title>
        <authorList>
            <person name="Riley R."/>
            <person name="Haridas S."/>
            <person name="Wolfe K.H."/>
            <person name="Lopes M.R."/>
            <person name="Hittinger C.T."/>
            <person name="Goeker M."/>
            <person name="Salamov A.A."/>
            <person name="Wisecaver J.H."/>
            <person name="Long T.M."/>
            <person name="Calvey C.H."/>
            <person name="Aerts A.L."/>
            <person name="Barry K.W."/>
            <person name="Choi C."/>
            <person name="Clum A."/>
            <person name="Coughlan A.Y."/>
            <person name="Deshpande S."/>
            <person name="Douglass A.P."/>
            <person name="Hanson S.J."/>
            <person name="Klenk H.-P."/>
            <person name="LaButti K.M."/>
            <person name="Lapidus A."/>
            <person name="Lindquist E.A."/>
            <person name="Lipzen A.M."/>
            <person name="Meier-Kolthoff J.P."/>
            <person name="Ohm R.A."/>
            <person name="Otillar R.P."/>
            <person name="Pangilinan J.L."/>
            <person name="Peng Y."/>
            <person name="Rokas A."/>
            <person name="Rosa C.A."/>
            <person name="Scheuner C."/>
            <person name="Sibirny A.A."/>
            <person name="Slot J.C."/>
            <person name="Stielow J.B."/>
            <person name="Sun H."/>
            <person name="Kurtzman C.P."/>
            <person name="Blackwell M."/>
            <person name="Grigoriev I.V."/>
            <person name="Jeffries T.W."/>
        </authorList>
    </citation>
    <scope>NUCLEOTIDE SEQUENCE [LARGE SCALE GENOMIC DNA]</scope>
    <source>
        <strain evidence="2 3">NRRL Y-11557</strain>
    </source>
</reference>
<evidence type="ECO:0000313" key="3">
    <source>
        <dbReference type="Proteomes" id="UP000094385"/>
    </source>
</evidence>